<organism evidence="1 2">
    <name type="scientific">Raoultella planticola</name>
    <name type="common">Klebsiella planticola</name>
    <dbReference type="NCBI Taxonomy" id="575"/>
    <lineage>
        <taxon>Bacteria</taxon>
        <taxon>Pseudomonadati</taxon>
        <taxon>Pseudomonadota</taxon>
        <taxon>Gammaproteobacteria</taxon>
        <taxon>Enterobacterales</taxon>
        <taxon>Enterobacteriaceae</taxon>
        <taxon>Klebsiella/Raoultella group</taxon>
        <taxon>Raoultella</taxon>
    </lineage>
</organism>
<proteinExistence type="predicted"/>
<dbReference type="Proteomes" id="UP000345637">
    <property type="component" value="Unassembled WGS sequence"/>
</dbReference>
<sequence length="70" mass="7933">MSLAVAKTLCDKKNQCLDVLKVINSWGDSWQKEVNDGWVQAKPLLDSTHYAEYMMGWLSDKAQAGQEDSR</sequence>
<protein>
    <submittedName>
        <fullName evidence="1">Uncharacterized protein</fullName>
    </submittedName>
</protein>
<evidence type="ECO:0000313" key="1">
    <source>
        <dbReference type="EMBL" id="VFS56335.1"/>
    </source>
</evidence>
<dbReference type="EMBL" id="CAADJE010000002">
    <property type="protein sequence ID" value="VFS56335.1"/>
    <property type="molecule type" value="Genomic_DNA"/>
</dbReference>
<reference evidence="1 2" key="1">
    <citation type="submission" date="2019-03" db="EMBL/GenBank/DDBJ databases">
        <authorList>
            <consortium name="Pathogen Informatics"/>
        </authorList>
    </citation>
    <scope>NUCLEOTIDE SEQUENCE [LARGE SCALE GENOMIC DNA]</scope>
    <source>
        <strain evidence="1 2">NCTC12998</strain>
    </source>
</reference>
<dbReference type="AlphaFoldDB" id="A0A485A6Z4"/>
<name>A0A485A6Z4_RAOPL</name>
<evidence type="ECO:0000313" key="2">
    <source>
        <dbReference type="Proteomes" id="UP000345637"/>
    </source>
</evidence>
<accession>A0A485A6Z4</accession>
<gene>
    <name evidence="1" type="ORF">NCTC12998_00357</name>
</gene>